<keyword evidence="1" id="KW-1133">Transmembrane helix</keyword>
<protein>
    <submittedName>
        <fullName evidence="2">Cellulose biosynthesis protein BcsG</fullName>
        <ecNumber evidence="2">2.7.8.-</ecNumber>
    </submittedName>
</protein>
<evidence type="ECO:0000313" key="2">
    <source>
        <dbReference type="EMBL" id="MQU33821.1"/>
    </source>
</evidence>
<dbReference type="InterPro" id="IPR017744">
    <property type="entry name" value="BcsG"/>
</dbReference>
<dbReference type="NCBIfam" id="TIGR03368">
    <property type="entry name" value="cellulose_yhjU"/>
    <property type="match status" value="1"/>
</dbReference>
<evidence type="ECO:0000313" key="3">
    <source>
        <dbReference type="Proteomes" id="UP000470186"/>
    </source>
</evidence>
<sequence length="483" mass="53369">HLGLLALMAVYFTENRISWVYVQSLAQPGVLNFSADYIIELLGRFIDWQVCALLLVLIIGYLFISPWLRLTTLTLLGFVWLSLGSLQALLPAPVTLPMASNTSGAATPVSSSGGEPDDATLNAYLDTFYKNEAQRKVEFKEPAVKPTPFDLLVINICSLAWDDLDAVGLRNNSLFSQMDVIFDNFNSATAYSGPAAIRLLRASCGQTSHAQLYKQPPDQCLLFDDLRKLGFTDELMLNHTGEFDGFLQEVRDQGQLPPPALGVIPAGLQRTYVGFDGSPIWRDRDVLSKWWQHRLNSNQPNMALFYNTTSLHDGNRQVRADGGTQPADYSSRAQVLLDDLNAFIKELQKSGRRVVVAIVPEHGAALHGDRMQISGMREIPSESITHVPVGLKLINMGDDGQTEPVHITQPSSYLAIAEIIARLYASPQLSNGQTVDWSALLKDLPQTAKVSENAGTVVLDYNGKPYVRIKENGGWLPYPQQLK</sequence>
<keyword evidence="1" id="KW-0472">Membrane</keyword>
<gene>
    <name evidence="2" type="primary">bcsG</name>
    <name evidence="2" type="ORF">GHO30_20975</name>
</gene>
<proteinExistence type="predicted"/>
<dbReference type="GO" id="GO:0016740">
    <property type="term" value="F:transferase activity"/>
    <property type="evidence" value="ECO:0007669"/>
    <property type="project" value="UniProtKB-KW"/>
</dbReference>
<dbReference type="Proteomes" id="UP000470186">
    <property type="component" value="Unassembled WGS sequence"/>
</dbReference>
<comment type="caution">
    <text evidence="2">The sequence shown here is derived from an EMBL/GenBank/DDBJ whole genome shotgun (WGS) entry which is preliminary data.</text>
</comment>
<dbReference type="InterPro" id="IPR017850">
    <property type="entry name" value="Alkaline_phosphatase_core_sf"/>
</dbReference>
<keyword evidence="1" id="KW-0812">Transmembrane</keyword>
<keyword evidence="2" id="KW-0808">Transferase</keyword>
<dbReference type="Gene3D" id="3.40.720.10">
    <property type="entry name" value="Alkaline Phosphatase, subunit A"/>
    <property type="match status" value="1"/>
</dbReference>
<organism evidence="2 3">
    <name type="scientific">Pseudomonas helleri</name>
    <dbReference type="NCBI Taxonomy" id="1608996"/>
    <lineage>
        <taxon>Bacteria</taxon>
        <taxon>Pseudomonadati</taxon>
        <taxon>Pseudomonadota</taxon>
        <taxon>Gammaproteobacteria</taxon>
        <taxon>Pseudomonadales</taxon>
        <taxon>Pseudomonadaceae</taxon>
        <taxon>Pseudomonas</taxon>
    </lineage>
</organism>
<dbReference type="RefSeq" id="WP_153351643.1">
    <property type="nucleotide sequence ID" value="NZ_WIVX01000131.1"/>
</dbReference>
<dbReference type="EMBL" id="WIVX01000131">
    <property type="protein sequence ID" value="MQU33821.1"/>
    <property type="molecule type" value="Genomic_DNA"/>
</dbReference>
<reference evidence="2 3" key="1">
    <citation type="submission" date="2019-10" db="EMBL/GenBank/DDBJ databases">
        <title>Evaluation of single-gene subtyping targets for Pseudomonas.</title>
        <authorList>
            <person name="Reichler S.J."/>
            <person name="Orsi R.H."/>
            <person name="Wiedmann M."/>
            <person name="Martin N.H."/>
            <person name="Murphy S.I."/>
        </authorList>
    </citation>
    <scope>NUCLEOTIDE SEQUENCE [LARGE SCALE GENOMIC DNA]</scope>
    <source>
        <strain evidence="2 3">FSL R10-2107</strain>
    </source>
</reference>
<feature type="transmembrane region" description="Helical" evidence="1">
    <location>
        <begin position="46"/>
        <end position="64"/>
    </location>
</feature>
<accession>A0A7X1YB68</accession>
<dbReference type="EC" id="2.7.8.-" evidence="2"/>
<dbReference type="AlphaFoldDB" id="A0A7X1YB68"/>
<keyword evidence="3" id="KW-1185">Reference proteome</keyword>
<evidence type="ECO:0000256" key="1">
    <source>
        <dbReference type="SAM" id="Phobius"/>
    </source>
</evidence>
<name>A0A7X1YB68_9PSED</name>
<dbReference type="Pfam" id="PF11658">
    <property type="entry name" value="CBP_BcsG"/>
    <property type="match status" value="1"/>
</dbReference>
<feature type="non-terminal residue" evidence="2">
    <location>
        <position position="1"/>
    </location>
</feature>
<feature type="transmembrane region" description="Helical" evidence="1">
    <location>
        <begin position="71"/>
        <end position="90"/>
    </location>
</feature>